<keyword evidence="3" id="KW-1185">Reference proteome</keyword>
<feature type="signal peptide" evidence="1">
    <location>
        <begin position="1"/>
        <end position="26"/>
    </location>
</feature>
<reference evidence="2" key="1">
    <citation type="journal article" date="2021" name="Nat. Microbiol.">
        <title>Cocultivation of an ultrasmall environmental parasitic bacterium with lytic ability against bacteria associated with wastewater foams.</title>
        <authorList>
            <person name="Batinovic S."/>
            <person name="Rose J.J.A."/>
            <person name="Ratcliffe J."/>
            <person name="Seviour R.J."/>
            <person name="Petrovski S."/>
        </authorList>
    </citation>
    <scope>NUCLEOTIDE SEQUENCE</scope>
    <source>
        <strain evidence="2">CON9</strain>
    </source>
</reference>
<organism evidence="2 3">
    <name type="scientific">Gordonia pseudamarae</name>
    <dbReference type="NCBI Taxonomy" id="2831662"/>
    <lineage>
        <taxon>Bacteria</taxon>
        <taxon>Bacillati</taxon>
        <taxon>Actinomycetota</taxon>
        <taxon>Actinomycetes</taxon>
        <taxon>Mycobacteriales</taxon>
        <taxon>Gordoniaceae</taxon>
        <taxon>Gordonia</taxon>
    </lineage>
</organism>
<dbReference type="Proteomes" id="UP001059836">
    <property type="component" value="Chromosome"/>
</dbReference>
<gene>
    <name evidence="2" type="ORF">GII31_01845</name>
</gene>
<evidence type="ECO:0000256" key="1">
    <source>
        <dbReference type="SAM" id="SignalP"/>
    </source>
</evidence>
<keyword evidence="1" id="KW-0732">Signal</keyword>
<dbReference type="EMBL" id="CP045809">
    <property type="protein sequence ID" value="QHN33829.1"/>
    <property type="molecule type" value="Genomic_DNA"/>
</dbReference>
<feature type="chain" id="PRO_5047073562" evidence="1">
    <location>
        <begin position="27"/>
        <end position="136"/>
    </location>
</feature>
<dbReference type="RefSeq" id="WP_213246272.1">
    <property type="nucleotide sequence ID" value="NZ_CP045806.1"/>
</dbReference>
<proteinExistence type="predicted"/>
<name>A0ABX6IDE0_9ACTN</name>
<sequence>MSAPIVGRVFACAVAAGLCVGCSALGGSPPGGGPGSTVVPGIGMTTELSEQFTGCGDLDSPWGAGSVEIHRGHDFDCAEAVAMTRQYFTALLERQYRDNTGLVHLADYDVYCSAYGADAGYRVSCVDLVNEVLFVR</sequence>
<accession>A0ABX6IDE0</accession>
<evidence type="ECO:0000313" key="3">
    <source>
        <dbReference type="Proteomes" id="UP001059836"/>
    </source>
</evidence>
<protein>
    <submittedName>
        <fullName evidence="2">Uncharacterized protein</fullName>
    </submittedName>
</protein>
<evidence type="ECO:0000313" key="2">
    <source>
        <dbReference type="EMBL" id="QHN33829.1"/>
    </source>
</evidence>